<evidence type="ECO:0000313" key="3">
    <source>
        <dbReference type="EMBL" id="KAL0076774.1"/>
    </source>
</evidence>
<feature type="region of interest" description="Disordered" evidence="1">
    <location>
        <begin position="98"/>
        <end position="205"/>
    </location>
</feature>
<comment type="caution">
    <text evidence="3">The sequence shown here is derived from an EMBL/GenBank/DDBJ whole genome shotgun (WGS) entry which is preliminary data.</text>
</comment>
<dbReference type="Proteomes" id="UP001448207">
    <property type="component" value="Unassembled WGS sequence"/>
</dbReference>
<protein>
    <recommendedName>
        <fullName evidence="2">PWWP domain-containing protein</fullName>
    </recommendedName>
</protein>
<reference evidence="3 4" key="1">
    <citation type="submission" date="2024-04" db="EMBL/GenBank/DDBJ databases">
        <title>Symmetric and asymmetric DNA N6-adenine methylation regulates different biological responses in Mucorales.</title>
        <authorList>
            <consortium name="Lawrence Berkeley National Laboratory"/>
            <person name="Lax C."/>
            <person name="Mondo S.J."/>
            <person name="Osorio-Concepcion M."/>
            <person name="Muszewska A."/>
            <person name="Corrochano-Luque M."/>
            <person name="Gutierrez G."/>
            <person name="Riley R."/>
            <person name="Lipzen A."/>
            <person name="Guo J."/>
            <person name="Hundley H."/>
            <person name="Amirebrahimi M."/>
            <person name="Ng V."/>
            <person name="Lorenzo-Gutierrez D."/>
            <person name="Binder U."/>
            <person name="Yang J."/>
            <person name="Song Y."/>
            <person name="Canovas D."/>
            <person name="Navarro E."/>
            <person name="Freitag M."/>
            <person name="Gabaldon T."/>
            <person name="Grigoriev I.V."/>
            <person name="Corrochano L.M."/>
            <person name="Nicolas F.E."/>
            <person name="Garre V."/>
        </authorList>
    </citation>
    <scope>NUCLEOTIDE SEQUENCE [LARGE SCALE GENOMIC DNA]</scope>
    <source>
        <strain evidence="3 4">L51</strain>
    </source>
</reference>
<dbReference type="PROSITE" id="PS50812">
    <property type="entry name" value="PWWP"/>
    <property type="match status" value="1"/>
</dbReference>
<feature type="compositionally biased region" description="Pro residues" evidence="1">
    <location>
        <begin position="116"/>
        <end position="126"/>
    </location>
</feature>
<dbReference type="CDD" id="cd05162">
    <property type="entry name" value="PWWP"/>
    <property type="match status" value="1"/>
</dbReference>
<organism evidence="3 4">
    <name type="scientific">Phycomyces blakesleeanus</name>
    <dbReference type="NCBI Taxonomy" id="4837"/>
    <lineage>
        <taxon>Eukaryota</taxon>
        <taxon>Fungi</taxon>
        <taxon>Fungi incertae sedis</taxon>
        <taxon>Mucoromycota</taxon>
        <taxon>Mucoromycotina</taxon>
        <taxon>Mucoromycetes</taxon>
        <taxon>Mucorales</taxon>
        <taxon>Phycomycetaceae</taxon>
        <taxon>Phycomyces</taxon>
    </lineage>
</organism>
<dbReference type="InterPro" id="IPR035441">
    <property type="entry name" value="TFIIS/LEDGF_dom_sf"/>
</dbReference>
<dbReference type="SUPFAM" id="SSF47676">
    <property type="entry name" value="Conserved domain common to transcription factors TFIIS, elongin A, CRSP70"/>
    <property type="match status" value="1"/>
</dbReference>
<feature type="compositionally biased region" description="Basic and acidic residues" evidence="1">
    <location>
        <begin position="174"/>
        <end position="189"/>
    </location>
</feature>
<dbReference type="Gene3D" id="1.20.930.10">
    <property type="entry name" value="Conserved domain common to transcription factors TFIIS, elongin A, CRSP70"/>
    <property type="match status" value="1"/>
</dbReference>
<dbReference type="SMART" id="SM00293">
    <property type="entry name" value="PWWP"/>
    <property type="match status" value="1"/>
</dbReference>
<evidence type="ECO:0000259" key="2">
    <source>
        <dbReference type="PROSITE" id="PS50812"/>
    </source>
</evidence>
<sequence>MRQQVSPSTHPPGKIVFAKLKGYPWWPARIANEQDVPQKVLVKKAKTKCPLWTVRFFGTKDYGFVGADNIKPFKNEDVEKDLSEKKFKSKDLEDAVRHALDPSEEDPIIPDQDSPSPSPASPPSPPSKSHQKSTRKKADAPKKTETKRKRAKKEKAGTNEPDEPPKKRQYRKQVKGDDTEEVSSKDIKRFKSSSNGNVNGAGRAGVGYGNGFDGGLGLGRDLDIDQADSVEKQVFKKVYHIRHKLQKLVYCKKPGEIPKEDYSKINLVIKEIEDIHMNYHLLKETKMGKVVKAACSYSYEGENEYSIKERCQQLLRTWKTEVLVTNESSNSELLLANTVESVRSRNHIQLEDRTLPLLGHSEDAVLQRV</sequence>
<dbReference type="Gene3D" id="2.30.30.140">
    <property type="match status" value="1"/>
</dbReference>
<dbReference type="Pfam" id="PF00855">
    <property type="entry name" value="PWWP"/>
    <property type="match status" value="1"/>
</dbReference>
<evidence type="ECO:0000256" key="1">
    <source>
        <dbReference type="SAM" id="MobiDB-lite"/>
    </source>
</evidence>
<accession>A0ABR3AM72</accession>
<feature type="region of interest" description="Disordered" evidence="1">
    <location>
        <begin position="74"/>
        <end position="93"/>
    </location>
</feature>
<keyword evidence="4" id="KW-1185">Reference proteome</keyword>
<dbReference type="EMBL" id="JBCLYO010000030">
    <property type="protein sequence ID" value="KAL0076774.1"/>
    <property type="molecule type" value="Genomic_DNA"/>
</dbReference>
<dbReference type="InterPro" id="IPR017923">
    <property type="entry name" value="TFIIS_N"/>
</dbReference>
<name>A0ABR3AM72_PHYBL</name>
<dbReference type="InterPro" id="IPR000313">
    <property type="entry name" value="PWWP_dom"/>
</dbReference>
<gene>
    <name evidence="3" type="ORF">J3Q64DRAFT_1703342</name>
</gene>
<evidence type="ECO:0000313" key="4">
    <source>
        <dbReference type="Proteomes" id="UP001448207"/>
    </source>
</evidence>
<feature type="domain" description="PWWP" evidence="2">
    <location>
        <begin position="12"/>
        <end position="76"/>
    </location>
</feature>
<dbReference type="SUPFAM" id="SSF63748">
    <property type="entry name" value="Tudor/PWWP/MBT"/>
    <property type="match status" value="1"/>
</dbReference>
<dbReference type="Pfam" id="PF08711">
    <property type="entry name" value="Med26"/>
    <property type="match status" value="1"/>
</dbReference>
<proteinExistence type="predicted"/>